<dbReference type="InterPro" id="IPR009056">
    <property type="entry name" value="Cyt_c-like_dom"/>
</dbReference>
<proteinExistence type="predicted"/>
<accession>A0A1G6M8D1</accession>
<dbReference type="OrthoDB" id="9772811at2"/>
<dbReference type="SUPFAM" id="SSF46626">
    <property type="entry name" value="Cytochrome c"/>
    <property type="match status" value="1"/>
</dbReference>
<dbReference type="PANTHER" id="PTHR30600">
    <property type="entry name" value="CYTOCHROME C PEROXIDASE-RELATED"/>
    <property type="match status" value="1"/>
</dbReference>
<dbReference type="GO" id="GO:0009055">
    <property type="term" value="F:electron transfer activity"/>
    <property type="evidence" value="ECO:0007669"/>
    <property type="project" value="InterPro"/>
</dbReference>
<evidence type="ECO:0000313" key="7">
    <source>
        <dbReference type="EMBL" id="SDC51564.1"/>
    </source>
</evidence>
<reference evidence="7 8" key="1">
    <citation type="submission" date="2016-10" db="EMBL/GenBank/DDBJ databases">
        <authorList>
            <person name="de Groot N.N."/>
        </authorList>
    </citation>
    <scope>NUCLEOTIDE SEQUENCE [LARGE SCALE GENOMIC DNA]</scope>
    <source>
        <strain evidence="7 8">DSM 45514</strain>
    </source>
</reference>
<evidence type="ECO:0000259" key="6">
    <source>
        <dbReference type="PROSITE" id="PS51007"/>
    </source>
</evidence>
<feature type="domain" description="Cytochrome c" evidence="6">
    <location>
        <begin position="427"/>
        <end position="575"/>
    </location>
</feature>
<dbReference type="Gene3D" id="1.10.760.10">
    <property type="entry name" value="Cytochrome c-like domain"/>
    <property type="match status" value="1"/>
</dbReference>
<dbReference type="AlphaFoldDB" id="A0A1G6M8D1"/>
<evidence type="ECO:0000256" key="5">
    <source>
        <dbReference type="SAM" id="MobiDB-lite"/>
    </source>
</evidence>
<evidence type="ECO:0000256" key="4">
    <source>
        <dbReference type="PROSITE-ProRule" id="PRU00433"/>
    </source>
</evidence>
<keyword evidence="3 4" id="KW-0408">Iron</keyword>
<dbReference type="GO" id="GO:0020037">
    <property type="term" value="F:heme binding"/>
    <property type="evidence" value="ECO:0007669"/>
    <property type="project" value="InterPro"/>
</dbReference>
<keyword evidence="2 4" id="KW-0479">Metal-binding</keyword>
<dbReference type="STRING" id="1236220.SAMN04488112_10951"/>
<feature type="region of interest" description="Disordered" evidence="5">
    <location>
        <begin position="473"/>
        <end position="495"/>
    </location>
</feature>
<evidence type="ECO:0000256" key="2">
    <source>
        <dbReference type="ARBA" id="ARBA00022723"/>
    </source>
</evidence>
<keyword evidence="1 4" id="KW-0349">Heme</keyword>
<dbReference type="PANTHER" id="PTHR30600:SF9">
    <property type="entry name" value="BLR7738 PROTEIN"/>
    <property type="match status" value="1"/>
</dbReference>
<dbReference type="GO" id="GO:0004130">
    <property type="term" value="F:cytochrome-c peroxidase activity"/>
    <property type="evidence" value="ECO:0007669"/>
    <property type="project" value="TreeGrafter"/>
</dbReference>
<dbReference type="EMBL" id="FMZA01000009">
    <property type="protein sequence ID" value="SDC51564.1"/>
    <property type="molecule type" value="Genomic_DNA"/>
</dbReference>
<dbReference type="PROSITE" id="PS51007">
    <property type="entry name" value="CYTC"/>
    <property type="match status" value="1"/>
</dbReference>
<evidence type="ECO:0000313" key="8">
    <source>
        <dbReference type="Proteomes" id="UP000199387"/>
    </source>
</evidence>
<protein>
    <recommendedName>
        <fullName evidence="6">Cytochrome c domain-containing protein</fullName>
    </recommendedName>
</protein>
<sequence>MKRRTIWMIVLGLAFAGVLSVYFLEPEMAYMPATDKVLNRPDSSEQETTYYDLNGKTLSAKEGKQHPEAVAVTPSLIKSGRETFYKETFGNEVFLTDIVGLVDGPLTIPKIMKAILQLKGKGTDNLQVELAQTVTLGGKTYRKGSKIDTGIDVPKGSFMPLGMPVKFREGQLKVGVSCAACHATVDRQTKKVVEGAANSNLNQGLLLAMGTNSAAYFTHTQLTPRQLAGLKRYLDDPKQSLPEPKAIEKQVDQVFSKWPRGSFDSTIDLKSNPTKIPDSFTFGAHPYGWSGFASTGPFHGLSVFSNNVHAQNSDTLTQADASPALFGIPKEAYLGTILQNAAHPRFRYRPEDGKKPSQFFASVDPTPGTPGVNEVVVPPTFPKSTPVAPAGVLISSPGTKVGQQNNAMAAWQNTLVPPKAPVTLDEKKVERGRKVFRRAGCIRCHAGGAFTRNRIIPADIVKTEPSRAQALKKTGNRFGPPILYRPDTPVPPPKGARTLKVPYDSKKVRLGFAHGDSPGGYKTPSLKGLYWRAPYLHDGGVAVGLRQEKGVTGTLLKGIQPDPFKSLTALLDKDIRQQVIQANQDSPDLRSLHIQGIGHEYWVDDNTGFSKEEQQALVHYLLSLPEKK</sequence>
<name>A0A1G6M8D1_9BACL</name>
<dbReference type="InterPro" id="IPR051395">
    <property type="entry name" value="Cytochrome_c_Peroxidase/MauG"/>
</dbReference>
<keyword evidence="8" id="KW-1185">Reference proteome</keyword>
<organism evidence="7 8">
    <name type="scientific">Melghirimyces thermohalophilus</name>
    <dbReference type="NCBI Taxonomy" id="1236220"/>
    <lineage>
        <taxon>Bacteria</taxon>
        <taxon>Bacillati</taxon>
        <taxon>Bacillota</taxon>
        <taxon>Bacilli</taxon>
        <taxon>Bacillales</taxon>
        <taxon>Thermoactinomycetaceae</taxon>
        <taxon>Melghirimyces</taxon>
    </lineage>
</organism>
<gene>
    <name evidence="7" type="ORF">SAMN04488112_10951</name>
</gene>
<dbReference type="GO" id="GO:0046872">
    <property type="term" value="F:metal ion binding"/>
    <property type="evidence" value="ECO:0007669"/>
    <property type="project" value="UniProtKB-KW"/>
</dbReference>
<dbReference type="Proteomes" id="UP000199387">
    <property type="component" value="Unassembled WGS sequence"/>
</dbReference>
<evidence type="ECO:0000256" key="3">
    <source>
        <dbReference type="ARBA" id="ARBA00023004"/>
    </source>
</evidence>
<dbReference type="RefSeq" id="WP_091569526.1">
    <property type="nucleotide sequence ID" value="NZ_FMZA01000009.1"/>
</dbReference>
<evidence type="ECO:0000256" key="1">
    <source>
        <dbReference type="ARBA" id="ARBA00022617"/>
    </source>
</evidence>
<dbReference type="InterPro" id="IPR036909">
    <property type="entry name" value="Cyt_c-like_dom_sf"/>
</dbReference>